<keyword evidence="4" id="KW-1185">Reference proteome</keyword>
<sequence>MSGSSPSPSTDGSREPDADPPGGLSTKLKETAATALVASGIAGLVTVLTDGVRALGAGLALLVCAVIGLAVAVLLTLGRFARFLRRRLEPARRRRAARRPASAAPGKRLLRLRRFMSKLSAGYISVLLGVSIVTIPWGVVQGGTWLSHRIWPPDCDRPLELRVVTAPENMTVLQESIAHFTREQLLNGCAPYAISVGVAPSIGELTYAFGDNWYRDDARQEGDEPFRRLYGPRPDAWIATSTGEAELVTNYVGPGGATLDIGSSVASDRLVVGMISGRAERVRKELPPGPPDSHSLPDLWEVIRSKFAMPVNYPQPELSTAGLVAVSDLMPLGNVLGAEQLGLVAESVSSLLCRVRIATRGADAELDQSPALVIPLHSLREYNNGRFDDPRCPEGAPSGMTKLKEFLSPGLSGLDYPFVRIDWPNERNKERTAALDLFRAWLVANPLFGAGPGKRQPVRTFQELEKAQGQFFGRLPRVDAEIALDVSGSMAEPPRSLLIRLRETFPDIKPLITPRDDFTLSSFSTVKDRTRFRQLHQAVGRAEFDSLTRMVTGATPDGSDAPISDMIMNLNGRARAPGRALVVVTDGGVFNDEPSGRSIGATLARASNVSALYVLALGDNGCDRSPPRQGKYRECVEAGADIRQALRHLISSLRGRDLR</sequence>
<keyword evidence="2" id="KW-0472">Membrane</keyword>
<dbReference type="EMBL" id="JBHTEE010000001">
    <property type="protein sequence ID" value="MFC7599650.1"/>
    <property type="molecule type" value="Genomic_DNA"/>
</dbReference>
<reference evidence="4" key="1">
    <citation type="journal article" date="2019" name="Int. J. Syst. Evol. Microbiol.">
        <title>The Global Catalogue of Microorganisms (GCM) 10K type strain sequencing project: providing services to taxonomists for standard genome sequencing and annotation.</title>
        <authorList>
            <consortium name="The Broad Institute Genomics Platform"/>
            <consortium name="The Broad Institute Genome Sequencing Center for Infectious Disease"/>
            <person name="Wu L."/>
            <person name="Ma J."/>
        </authorList>
    </citation>
    <scope>NUCLEOTIDE SEQUENCE [LARGE SCALE GENOMIC DNA]</scope>
    <source>
        <strain evidence="4">JCM 10083</strain>
    </source>
</reference>
<dbReference type="SUPFAM" id="SSF53300">
    <property type="entry name" value="vWA-like"/>
    <property type="match status" value="1"/>
</dbReference>
<feature type="region of interest" description="Disordered" evidence="1">
    <location>
        <begin position="1"/>
        <end position="25"/>
    </location>
</feature>
<evidence type="ECO:0008006" key="5">
    <source>
        <dbReference type="Google" id="ProtNLM"/>
    </source>
</evidence>
<evidence type="ECO:0000256" key="2">
    <source>
        <dbReference type="SAM" id="Phobius"/>
    </source>
</evidence>
<protein>
    <recommendedName>
        <fullName evidence="5">VWFA domain-containing protein</fullName>
    </recommendedName>
</protein>
<evidence type="ECO:0000256" key="1">
    <source>
        <dbReference type="SAM" id="MobiDB-lite"/>
    </source>
</evidence>
<name>A0ABW2STN4_9ACTN</name>
<evidence type="ECO:0000313" key="3">
    <source>
        <dbReference type="EMBL" id="MFC7599650.1"/>
    </source>
</evidence>
<keyword evidence="2" id="KW-0812">Transmembrane</keyword>
<dbReference type="RefSeq" id="WP_343977952.1">
    <property type="nucleotide sequence ID" value="NZ_BAAAGK010000158.1"/>
</dbReference>
<gene>
    <name evidence="3" type="ORF">ACFQVD_05950</name>
</gene>
<proteinExistence type="predicted"/>
<feature type="transmembrane region" description="Helical" evidence="2">
    <location>
        <begin position="55"/>
        <end position="77"/>
    </location>
</feature>
<accession>A0ABW2STN4</accession>
<dbReference type="Gene3D" id="3.40.50.410">
    <property type="entry name" value="von Willebrand factor, type A domain"/>
    <property type="match status" value="1"/>
</dbReference>
<comment type="caution">
    <text evidence="3">The sequence shown here is derived from an EMBL/GenBank/DDBJ whole genome shotgun (WGS) entry which is preliminary data.</text>
</comment>
<dbReference type="InterPro" id="IPR036465">
    <property type="entry name" value="vWFA_dom_sf"/>
</dbReference>
<feature type="transmembrane region" description="Helical" evidence="2">
    <location>
        <begin position="121"/>
        <end position="140"/>
    </location>
</feature>
<keyword evidence="2" id="KW-1133">Transmembrane helix</keyword>
<feature type="compositionally biased region" description="Low complexity" evidence="1">
    <location>
        <begin position="1"/>
        <end position="11"/>
    </location>
</feature>
<dbReference type="Proteomes" id="UP001596514">
    <property type="component" value="Unassembled WGS sequence"/>
</dbReference>
<organism evidence="3 4">
    <name type="scientific">Streptosporangium amethystogenes subsp. fukuiense</name>
    <dbReference type="NCBI Taxonomy" id="698418"/>
    <lineage>
        <taxon>Bacteria</taxon>
        <taxon>Bacillati</taxon>
        <taxon>Actinomycetota</taxon>
        <taxon>Actinomycetes</taxon>
        <taxon>Streptosporangiales</taxon>
        <taxon>Streptosporangiaceae</taxon>
        <taxon>Streptosporangium</taxon>
    </lineage>
</organism>
<evidence type="ECO:0000313" key="4">
    <source>
        <dbReference type="Proteomes" id="UP001596514"/>
    </source>
</evidence>